<dbReference type="GO" id="GO:0016740">
    <property type="term" value="F:transferase activity"/>
    <property type="evidence" value="ECO:0007669"/>
    <property type="project" value="UniProtKB-KW"/>
</dbReference>
<name>A0A2W5IDA2_9ACTN</name>
<evidence type="ECO:0000313" key="6">
    <source>
        <dbReference type="Proteomes" id="UP000248606"/>
    </source>
</evidence>
<organism evidence="5 6">
    <name type="scientific">Lawsonella clevelandensis</name>
    <dbReference type="NCBI Taxonomy" id="1528099"/>
    <lineage>
        <taxon>Bacteria</taxon>
        <taxon>Bacillati</taxon>
        <taxon>Actinomycetota</taxon>
        <taxon>Actinomycetes</taxon>
        <taxon>Mycobacteriales</taxon>
        <taxon>Lawsonellaceae</taxon>
        <taxon>Lawsonella</taxon>
    </lineage>
</organism>
<dbReference type="Pfam" id="PF21702">
    <property type="entry name" value="GLGE_C"/>
    <property type="match status" value="1"/>
</dbReference>
<dbReference type="Pfam" id="PF11896">
    <property type="entry name" value="GlgE_dom_N_S"/>
    <property type="match status" value="1"/>
</dbReference>
<protein>
    <recommendedName>
        <fullName evidence="2">starch synthase (maltosyl-transferring)</fullName>
        <ecNumber evidence="2">2.4.99.16</ecNumber>
    </recommendedName>
</protein>
<proteinExistence type="predicted"/>
<keyword evidence="5" id="KW-0808">Transferase</keyword>
<dbReference type="GO" id="GO:0005975">
    <property type="term" value="P:carbohydrate metabolic process"/>
    <property type="evidence" value="ECO:0007669"/>
    <property type="project" value="InterPro"/>
</dbReference>
<dbReference type="InterPro" id="IPR013780">
    <property type="entry name" value="Glyco_hydro_b"/>
</dbReference>
<dbReference type="SMART" id="SM00642">
    <property type="entry name" value="Aamy"/>
    <property type="match status" value="1"/>
</dbReference>
<dbReference type="Gene3D" id="2.60.40.1180">
    <property type="entry name" value="Golgi alpha-mannosidase II"/>
    <property type="match status" value="1"/>
</dbReference>
<dbReference type="GO" id="GO:0004553">
    <property type="term" value="F:hydrolase activity, hydrolyzing O-glycosyl compounds"/>
    <property type="evidence" value="ECO:0007669"/>
    <property type="project" value="InterPro"/>
</dbReference>
<dbReference type="InterPro" id="IPR013783">
    <property type="entry name" value="Ig-like_fold"/>
</dbReference>
<comment type="subunit">
    <text evidence="1">Homodimer.</text>
</comment>
<dbReference type="InterPro" id="IPR021828">
    <property type="entry name" value="GlgE_dom_N/S"/>
</dbReference>
<dbReference type="PANTHER" id="PTHR47786">
    <property type="entry name" value="ALPHA-1,4-GLUCAN:MALTOSE-1-PHOSPHATE MALTOSYLTRANSFERASE"/>
    <property type="match status" value="1"/>
</dbReference>
<dbReference type="SUPFAM" id="SSF51445">
    <property type="entry name" value="(Trans)glycosidases"/>
    <property type="match status" value="1"/>
</dbReference>
<evidence type="ECO:0000256" key="3">
    <source>
        <dbReference type="ARBA" id="ARBA00048735"/>
    </source>
</evidence>
<dbReference type="AlphaFoldDB" id="A0A2W5IDA2"/>
<dbReference type="EMBL" id="QFOZ01000001">
    <property type="protein sequence ID" value="PZP89750.1"/>
    <property type="molecule type" value="Genomic_DNA"/>
</dbReference>
<accession>A0A2W5IDA2</accession>
<dbReference type="Gene3D" id="1.20.58.80">
    <property type="entry name" value="Phosphotransferase system, lactose/cellobiose-type IIA subunit"/>
    <property type="match status" value="1"/>
</dbReference>
<dbReference type="Gene3D" id="3.20.20.80">
    <property type="entry name" value="Glycosidases"/>
    <property type="match status" value="1"/>
</dbReference>
<evidence type="ECO:0000256" key="2">
    <source>
        <dbReference type="ARBA" id="ARBA00012603"/>
    </source>
</evidence>
<reference evidence="5 6" key="1">
    <citation type="submission" date="2017-08" db="EMBL/GenBank/DDBJ databases">
        <title>Infants hospitalized years apart are colonized by the same room-sourced microbial strains.</title>
        <authorList>
            <person name="Brooks B."/>
            <person name="Olm M.R."/>
            <person name="Firek B.A."/>
            <person name="Baker R."/>
            <person name="Thomas B.C."/>
            <person name="Morowitz M.J."/>
            <person name="Banfield J.F."/>
        </authorList>
    </citation>
    <scope>NUCLEOTIDE SEQUENCE [LARGE SCALE GENOMIC DNA]</scope>
    <source>
        <strain evidence="5">S2_006_000_R1_57</strain>
    </source>
</reference>
<dbReference type="PANTHER" id="PTHR47786:SF2">
    <property type="entry name" value="GLYCOSYL HYDROLASE FAMILY 13 CATALYTIC DOMAIN-CONTAINING PROTEIN"/>
    <property type="match status" value="1"/>
</dbReference>
<evidence type="ECO:0000259" key="4">
    <source>
        <dbReference type="SMART" id="SM00642"/>
    </source>
</evidence>
<sequence length="668" mass="75610">MIGRFGVTNVQPVVDNGNSPSKAVVGEVIPVSATAWREGYNKLACTLWVKGPDHTKAQRISMTPGDIDDTFHACFVPDTEGMWTFRIDTWSDVRSTWVHDITAKINAGQEAHDLANDLEIGAEILEAALLQNSKKTVKAVLQEAINALRDTTLALPERVGPALSKKVTKILAKRPVRDLLTHGKPYRIWVDRTKAMFSSWYELFPRSTGGRDKNGKPVHGSFSTTEKELKRIADMGFDVVYFPPIHPIGEVNRKGRDNSLTATPQDVGSSWAIGSKEGGHDATHPQLGTKKDLAHLVKAARKQGLDVALSLTLQCAPDHPWVQSHPEWFTILPDGYLAVAENPPHKYPDIYLLNFDNDYDGLIQEIERIVRVWIKRGVRIFAVDRPDSKPGMFWEDLISRIKKTDSDVLFLAETFTRPAPMFGLARLGFSQSYTHFIWKTTKQELEEFSLHTLRHLDEARPNLFTNTPSVLQENLHDGNPQMFAIRAALAATLFASWGMYSGFEICEHAVLPGSEEYLHSEKYELRPRDFAQACAEGKSVEPWITTLNRIRREHPALQQNRQLVFHHCDNDAVIAYSKFDPKTGDSVCVVITLNPRETEETTISLNMPALGLDWHDHIDVYDDVTQQTFRWTDCNHVKLTPEESIAHIFTLPRIPRKRRARLCYRKDT</sequence>
<dbReference type="RefSeq" id="WP_290595468.1">
    <property type="nucleotide sequence ID" value="NZ_CAKZIO010000003.1"/>
</dbReference>
<comment type="catalytic activity">
    <reaction evidence="3">
        <text>alpha-maltose 1-phosphate + [(1-&gt;4)-alpha-D-glucosyl](n) = [(1-&gt;4)-alpha-D-glucosyl](n+2) + phosphate</text>
        <dbReference type="Rhea" id="RHEA:42692"/>
        <dbReference type="Rhea" id="RHEA-COMP:9584"/>
        <dbReference type="Rhea" id="RHEA-COMP:10183"/>
        <dbReference type="ChEBI" id="CHEBI:15444"/>
        <dbReference type="ChEBI" id="CHEBI:43474"/>
        <dbReference type="ChEBI" id="CHEBI:63576"/>
        <dbReference type="EC" id="2.4.99.16"/>
    </reaction>
</comment>
<evidence type="ECO:0000313" key="5">
    <source>
        <dbReference type="EMBL" id="PZP89750.1"/>
    </source>
</evidence>
<dbReference type="InterPro" id="IPR006047">
    <property type="entry name" value="GH13_cat_dom"/>
</dbReference>
<gene>
    <name evidence="5" type="ORF">DI579_00860</name>
</gene>
<dbReference type="InterPro" id="IPR017853">
    <property type="entry name" value="GH"/>
</dbReference>
<dbReference type="EC" id="2.4.99.16" evidence="2"/>
<evidence type="ECO:0000256" key="1">
    <source>
        <dbReference type="ARBA" id="ARBA00011738"/>
    </source>
</evidence>
<dbReference type="Proteomes" id="UP000248606">
    <property type="component" value="Unassembled WGS sequence"/>
</dbReference>
<dbReference type="InterPro" id="IPR049171">
    <property type="entry name" value="GLGE_C"/>
</dbReference>
<dbReference type="Gene3D" id="2.60.40.10">
    <property type="entry name" value="Immunoglobulins"/>
    <property type="match status" value="1"/>
</dbReference>
<feature type="domain" description="Glycosyl hydrolase family 13 catalytic" evidence="4">
    <location>
        <begin position="198"/>
        <end position="532"/>
    </location>
</feature>
<comment type="caution">
    <text evidence="5">The sequence shown here is derived from an EMBL/GenBank/DDBJ whole genome shotgun (WGS) entry which is preliminary data.</text>
</comment>